<reference evidence="1" key="1">
    <citation type="submission" date="2020-11" db="EMBL/GenBank/DDBJ databases">
        <authorList>
            <person name="Davenport K.M."/>
            <person name="Bickhart D.M."/>
            <person name="Smith T.P.L."/>
            <person name="Murdoch B.M."/>
            <person name="Rosen B.D."/>
        </authorList>
    </citation>
    <scope>NUCLEOTIDE SEQUENCE [LARGE SCALE GENOMIC DNA]</scope>
    <source>
        <strain evidence="1">OAR_USU_Benz2616</strain>
    </source>
</reference>
<reference evidence="1" key="3">
    <citation type="submission" date="2025-09" db="UniProtKB">
        <authorList>
            <consortium name="Ensembl"/>
        </authorList>
    </citation>
    <scope>IDENTIFICATION</scope>
</reference>
<organism evidence="1">
    <name type="scientific">Ovis aries</name>
    <name type="common">Sheep</name>
    <dbReference type="NCBI Taxonomy" id="9940"/>
    <lineage>
        <taxon>Eukaryota</taxon>
        <taxon>Metazoa</taxon>
        <taxon>Chordata</taxon>
        <taxon>Craniata</taxon>
        <taxon>Vertebrata</taxon>
        <taxon>Euteleostomi</taxon>
        <taxon>Mammalia</taxon>
        <taxon>Eutheria</taxon>
        <taxon>Laurasiatheria</taxon>
        <taxon>Artiodactyla</taxon>
        <taxon>Ruminantia</taxon>
        <taxon>Pecora</taxon>
        <taxon>Bovidae</taxon>
        <taxon>Caprinae</taxon>
        <taxon>Ovis</taxon>
    </lineage>
</organism>
<sequence length="189" mass="21434">MCIESVMPSSHLVFCRPLLLLPPIPLSITVFSNESTLRMRWPKYWSFSFSIIPSKEHPGPISFRMDWLDLLAVPGTHKSLLQHRSSKASILWRSAFFTVQLSHPYMTTGKTIALTRWTFVGKVISLLFNMLSRSVITFLPRIKHLLISWLQSPSAVILEPPEIKSDTVSTVSPSICHEVMGPEAMILVF</sequence>
<dbReference type="Ensembl" id="ENSOART00020054742.1">
    <property type="protein sequence ID" value="ENSOARP00020037162.1"/>
    <property type="gene ID" value="ENSOARG00020038959.1"/>
</dbReference>
<accession>A0AC11CZ09</accession>
<name>A0AC11CZ09_SHEEP</name>
<evidence type="ECO:0000313" key="1">
    <source>
        <dbReference type="Ensembl" id="ENSOARP00020037162.1"/>
    </source>
</evidence>
<reference evidence="1" key="2">
    <citation type="submission" date="2025-08" db="UniProtKB">
        <authorList>
            <consortium name="Ensembl"/>
        </authorList>
    </citation>
    <scope>IDENTIFICATION</scope>
</reference>
<protein>
    <submittedName>
        <fullName evidence="1">Uncharacterized protein</fullName>
    </submittedName>
</protein>
<proteinExistence type="predicted"/>